<proteinExistence type="predicted"/>
<name>A0A061R8U3_9CHLO</name>
<sequence length="75" mass="8620">MASTQRRNSRSTAKLSSLRAFLQDSHWLFFPWFTSLERCCLTNDFISPIRARIAAFPLSRTRSGMPSVQLSAWNP</sequence>
<reference evidence="1" key="1">
    <citation type="submission" date="2014-05" db="EMBL/GenBank/DDBJ databases">
        <title>The transcriptome of the halophilic microalga Tetraselmis sp. GSL018 isolated from the Great Salt Lake, Utah.</title>
        <authorList>
            <person name="Jinkerson R.E."/>
            <person name="D'Adamo S."/>
            <person name="Posewitz M.C."/>
        </authorList>
    </citation>
    <scope>NUCLEOTIDE SEQUENCE</scope>
    <source>
        <strain evidence="1">GSL018</strain>
    </source>
</reference>
<dbReference type="AlphaFoldDB" id="A0A061R8U3"/>
<gene>
    <name evidence="1" type="ORF">TSPGSL018_6512</name>
</gene>
<evidence type="ECO:0000313" key="1">
    <source>
        <dbReference type="EMBL" id="JAC69377.1"/>
    </source>
</evidence>
<accession>A0A061R8U3</accession>
<organism evidence="1">
    <name type="scientific">Tetraselmis sp. GSL018</name>
    <dbReference type="NCBI Taxonomy" id="582737"/>
    <lineage>
        <taxon>Eukaryota</taxon>
        <taxon>Viridiplantae</taxon>
        <taxon>Chlorophyta</taxon>
        <taxon>core chlorophytes</taxon>
        <taxon>Chlorodendrophyceae</taxon>
        <taxon>Chlorodendrales</taxon>
        <taxon>Chlorodendraceae</taxon>
        <taxon>Tetraselmis</taxon>
    </lineage>
</organism>
<dbReference type="EMBL" id="GBEZ01016912">
    <property type="protein sequence ID" value="JAC69377.1"/>
    <property type="molecule type" value="Transcribed_RNA"/>
</dbReference>
<protein>
    <submittedName>
        <fullName evidence="1">Uncharacterized protein</fullName>
    </submittedName>
</protein>